<reference evidence="1 2" key="1">
    <citation type="submission" date="2019-03" db="EMBL/GenBank/DDBJ databases">
        <title>Above-ground endophytic microbial communities from plants in different locations in the United States.</title>
        <authorList>
            <person name="Frank C."/>
        </authorList>
    </citation>
    <scope>NUCLEOTIDE SEQUENCE [LARGE SCALE GENOMIC DNA]</scope>
    <source>
        <strain evidence="1 2">LP_13_YM</strain>
    </source>
</reference>
<protein>
    <recommendedName>
        <fullName evidence="3">Preprotein translocase subunit SecD</fullName>
    </recommendedName>
</protein>
<evidence type="ECO:0000313" key="2">
    <source>
        <dbReference type="Proteomes" id="UP000295645"/>
    </source>
</evidence>
<dbReference type="OrthoDB" id="1453999at2"/>
<dbReference type="RefSeq" id="WP_132141502.1">
    <property type="nucleotide sequence ID" value="NZ_SMCS01000001.1"/>
</dbReference>
<sequence>MRAEDILPDQTNEATVNGVVVRKGSVAAFLGNARIWCDPASIDAARNEAERDIREALPALRALGLFDMLTIRDDRLRKFVQAL</sequence>
<keyword evidence="2" id="KW-1185">Reference proteome</keyword>
<dbReference type="Proteomes" id="UP000295645">
    <property type="component" value="Unassembled WGS sequence"/>
</dbReference>
<evidence type="ECO:0008006" key="3">
    <source>
        <dbReference type="Google" id="ProtNLM"/>
    </source>
</evidence>
<organism evidence="1 2">
    <name type="scientific">Luteibacter rhizovicinus</name>
    <dbReference type="NCBI Taxonomy" id="242606"/>
    <lineage>
        <taxon>Bacteria</taxon>
        <taxon>Pseudomonadati</taxon>
        <taxon>Pseudomonadota</taxon>
        <taxon>Gammaproteobacteria</taxon>
        <taxon>Lysobacterales</taxon>
        <taxon>Rhodanobacteraceae</taxon>
        <taxon>Luteibacter</taxon>
    </lineage>
</organism>
<evidence type="ECO:0000313" key="1">
    <source>
        <dbReference type="EMBL" id="TCV97437.1"/>
    </source>
</evidence>
<name>A0A4R3YWF6_9GAMM</name>
<dbReference type="AlphaFoldDB" id="A0A4R3YWF6"/>
<proteinExistence type="predicted"/>
<comment type="caution">
    <text evidence="1">The sequence shown here is derived from an EMBL/GenBank/DDBJ whole genome shotgun (WGS) entry which is preliminary data.</text>
</comment>
<gene>
    <name evidence="1" type="ORF">EC912_101449</name>
</gene>
<dbReference type="EMBL" id="SMCS01000001">
    <property type="protein sequence ID" value="TCV97437.1"/>
    <property type="molecule type" value="Genomic_DNA"/>
</dbReference>
<accession>A0A4R3YWF6</accession>